<dbReference type="InterPro" id="IPR000515">
    <property type="entry name" value="MetI-like"/>
</dbReference>
<evidence type="ECO:0000256" key="4">
    <source>
        <dbReference type="ARBA" id="ARBA00022692"/>
    </source>
</evidence>
<comment type="caution">
    <text evidence="9">The sequence shown here is derived from an EMBL/GenBank/DDBJ whole genome shotgun (WGS) entry which is preliminary data.</text>
</comment>
<dbReference type="SUPFAM" id="SSF161098">
    <property type="entry name" value="MetI-like"/>
    <property type="match status" value="1"/>
</dbReference>
<evidence type="ECO:0000256" key="2">
    <source>
        <dbReference type="ARBA" id="ARBA00022448"/>
    </source>
</evidence>
<keyword evidence="6 7" id="KW-0472">Membrane</keyword>
<dbReference type="Proteomes" id="UP000603200">
    <property type="component" value="Unassembled WGS sequence"/>
</dbReference>
<evidence type="ECO:0000256" key="3">
    <source>
        <dbReference type="ARBA" id="ARBA00022475"/>
    </source>
</evidence>
<organism evidence="9 10">
    <name type="scientific">Winogradskya humida</name>
    <dbReference type="NCBI Taxonomy" id="113566"/>
    <lineage>
        <taxon>Bacteria</taxon>
        <taxon>Bacillati</taxon>
        <taxon>Actinomycetota</taxon>
        <taxon>Actinomycetes</taxon>
        <taxon>Micromonosporales</taxon>
        <taxon>Micromonosporaceae</taxon>
        <taxon>Winogradskya</taxon>
    </lineage>
</organism>
<dbReference type="PROSITE" id="PS50928">
    <property type="entry name" value="ABC_TM1"/>
    <property type="match status" value="1"/>
</dbReference>
<keyword evidence="3" id="KW-1003">Cell membrane</keyword>
<keyword evidence="2 7" id="KW-0813">Transport</keyword>
<accession>A0ABQ3ZYX2</accession>
<keyword evidence="5 7" id="KW-1133">Transmembrane helix</keyword>
<evidence type="ECO:0000256" key="1">
    <source>
        <dbReference type="ARBA" id="ARBA00004651"/>
    </source>
</evidence>
<comment type="subcellular location">
    <subcellularLocation>
        <location evidence="1 7">Cell membrane</location>
        <topology evidence="1 7">Multi-pass membrane protein</topology>
    </subcellularLocation>
</comment>
<reference evidence="9 10" key="1">
    <citation type="submission" date="2021-01" db="EMBL/GenBank/DDBJ databases">
        <title>Whole genome shotgun sequence of Actinoplanes humidus NBRC 14915.</title>
        <authorList>
            <person name="Komaki H."/>
            <person name="Tamura T."/>
        </authorList>
    </citation>
    <scope>NUCLEOTIDE SEQUENCE [LARGE SCALE GENOMIC DNA]</scope>
    <source>
        <strain evidence="9 10">NBRC 14915</strain>
    </source>
</reference>
<dbReference type="PANTHER" id="PTHR43386:SF1">
    <property type="entry name" value="D,D-DIPEPTIDE TRANSPORT SYSTEM PERMEASE PROTEIN DDPC-RELATED"/>
    <property type="match status" value="1"/>
</dbReference>
<evidence type="ECO:0000313" key="9">
    <source>
        <dbReference type="EMBL" id="GIE23764.1"/>
    </source>
</evidence>
<comment type="similarity">
    <text evidence="7">Belongs to the binding-protein-dependent transport system permease family.</text>
</comment>
<proteinExistence type="inferred from homology"/>
<dbReference type="CDD" id="cd06261">
    <property type="entry name" value="TM_PBP2"/>
    <property type="match status" value="1"/>
</dbReference>
<dbReference type="Pfam" id="PF00528">
    <property type="entry name" value="BPD_transp_1"/>
    <property type="match status" value="1"/>
</dbReference>
<sequence length="293" mass="30713">MSDRALSARPVPAGRLRAAYSRRRVARSALGACSWAIVLLFVLIALLGPPLVGADPARQTSDAMASIGASGHLLGTDDLGRDMLARMLYGARPLLLVAFLSTALAAVLGVAIGLVAGFFGRWIEWVLMRLMDLALAFPAMLLIILVVAAWRPGVPSLVVGIGVSLAPGLARLTRALAAREAGRDYVLAARLGGTRAPRIMVQEVLPNIAGPLLAQVVMTLSVAAGFAAGLSYLGLGIQPPTPDWGYMVQAGQEFLYTAPRLVVLPAAATLIFVVACNFAGDDLRDALDPRGTR</sequence>
<feature type="transmembrane region" description="Helical" evidence="7">
    <location>
        <begin position="156"/>
        <end position="173"/>
    </location>
</feature>
<keyword evidence="10" id="KW-1185">Reference proteome</keyword>
<evidence type="ECO:0000313" key="10">
    <source>
        <dbReference type="Proteomes" id="UP000603200"/>
    </source>
</evidence>
<dbReference type="InterPro" id="IPR035906">
    <property type="entry name" value="MetI-like_sf"/>
</dbReference>
<gene>
    <name evidence="9" type="ORF">Ahu01nite_068660</name>
</gene>
<dbReference type="RefSeq" id="WP_203840815.1">
    <property type="nucleotide sequence ID" value="NZ_BAAATV010000021.1"/>
</dbReference>
<evidence type="ECO:0000259" key="8">
    <source>
        <dbReference type="PROSITE" id="PS50928"/>
    </source>
</evidence>
<evidence type="ECO:0000256" key="6">
    <source>
        <dbReference type="ARBA" id="ARBA00023136"/>
    </source>
</evidence>
<dbReference type="EMBL" id="BOMN01000097">
    <property type="protein sequence ID" value="GIE23764.1"/>
    <property type="molecule type" value="Genomic_DNA"/>
</dbReference>
<feature type="transmembrane region" description="Helical" evidence="7">
    <location>
        <begin position="25"/>
        <end position="47"/>
    </location>
</feature>
<protein>
    <submittedName>
        <fullName evidence="9">Dipeptide ABC transporter permease DppC</fullName>
    </submittedName>
</protein>
<feature type="transmembrane region" description="Helical" evidence="7">
    <location>
        <begin position="254"/>
        <end position="280"/>
    </location>
</feature>
<dbReference type="PANTHER" id="PTHR43386">
    <property type="entry name" value="OLIGOPEPTIDE TRANSPORT SYSTEM PERMEASE PROTEIN APPC"/>
    <property type="match status" value="1"/>
</dbReference>
<feature type="transmembrane region" description="Helical" evidence="7">
    <location>
        <begin position="130"/>
        <end position="150"/>
    </location>
</feature>
<keyword evidence="4 7" id="KW-0812">Transmembrane</keyword>
<feature type="domain" description="ABC transmembrane type-1" evidence="8">
    <location>
        <begin position="91"/>
        <end position="280"/>
    </location>
</feature>
<evidence type="ECO:0000256" key="5">
    <source>
        <dbReference type="ARBA" id="ARBA00022989"/>
    </source>
</evidence>
<name>A0ABQ3ZYX2_9ACTN</name>
<dbReference type="Gene3D" id="1.10.3720.10">
    <property type="entry name" value="MetI-like"/>
    <property type="match status" value="1"/>
</dbReference>
<feature type="transmembrane region" description="Helical" evidence="7">
    <location>
        <begin position="212"/>
        <end position="234"/>
    </location>
</feature>
<feature type="transmembrane region" description="Helical" evidence="7">
    <location>
        <begin position="94"/>
        <end position="118"/>
    </location>
</feature>
<dbReference type="InterPro" id="IPR050366">
    <property type="entry name" value="BP-dependent_transpt_permease"/>
</dbReference>
<evidence type="ECO:0000256" key="7">
    <source>
        <dbReference type="RuleBase" id="RU363032"/>
    </source>
</evidence>